<organism evidence="1 2">
    <name type="scientific">Trichonephila clavipes</name>
    <name type="common">Golden silk orbweaver</name>
    <name type="synonym">Nephila clavipes</name>
    <dbReference type="NCBI Taxonomy" id="2585209"/>
    <lineage>
        <taxon>Eukaryota</taxon>
        <taxon>Metazoa</taxon>
        <taxon>Ecdysozoa</taxon>
        <taxon>Arthropoda</taxon>
        <taxon>Chelicerata</taxon>
        <taxon>Arachnida</taxon>
        <taxon>Araneae</taxon>
        <taxon>Araneomorphae</taxon>
        <taxon>Entelegynae</taxon>
        <taxon>Araneoidea</taxon>
        <taxon>Nephilidae</taxon>
        <taxon>Trichonephila</taxon>
    </lineage>
</organism>
<gene>
    <name evidence="1" type="primary">NCL1_38168</name>
    <name evidence="1" type="ORF">TNCV_3092931</name>
</gene>
<dbReference type="AlphaFoldDB" id="A0A8X6V3T6"/>
<dbReference type="EMBL" id="BMAU01021239">
    <property type="protein sequence ID" value="GFY03667.1"/>
    <property type="molecule type" value="Genomic_DNA"/>
</dbReference>
<sequence>MTLPQSDTVQLPCSRHYFNRAPLDWTHRGAQTRSTRAYSPFLCYLRRTVAADTVLPMDAVTVMRSLCDSAWLQ</sequence>
<proteinExistence type="predicted"/>
<dbReference type="Proteomes" id="UP000887159">
    <property type="component" value="Unassembled WGS sequence"/>
</dbReference>
<evidence type="ECO:0000313" key="2">
    <source>
        <dbReference type="Proteomes" id="UP000887159"/>
    </source>
</evidence>
<comment type="caution">
    <text evidence="1">The sequence shown here is derived from an EMBL/GenBank/DDBJ whole genome shotgun (WGS) entry which is preliminary data.</text>
</comment>
<protein>
    <submittedName>
        <fullName evidence="1">Uncharacterized protein</fullName>
    </submittedName>
</protein>
<evidence type="ECO:0000313" key="1">
    <source>
        <dbReference type="EMBL" id="GFY03667.1"/>
    </source>
</evidence>
<reference evidence="1" key="1">
    <citation type="submission" date="2020-08" db="EMBL/GenBank/DDBJ databases">
        <title>Multicomponent nature underlies the extraordinary mechanical properties of spider dragline silk.</title>
        <authorList>
            <person name="Kono N."/>
            <person name="Nakamura H."/>
            <person name="Mori M."/>
            <person name="Yoshida Y."/>
            <person name="Ohtoshi R."/>
            <person name="Malay A.D."/>
            <person name="Moran D.A.P."/>
            <person name="Tomita M."/>
            <person name="Numata K."/>
            <person name="Arakawa K."/>
        </authorList>
    </citation>
    <scope>NUCLEOTIDE SEQUENCE</scope>
</reference>
<accession>A0A8X6V3T6</accession>
<name>A0A8X6V3T6_TRICX</name>
<keyword evidence="2" id="KW-1185">Reference proteome</keyword>